<dbReference type="CDD" id="cd10017">
    <property type="entry name" value="B3_DNA"/>
    <property type="match status" value="2"/>
</dbReference>
<sequence length="379" mass="43024">MAPKSIPVGVGPPENQWLKASFSPDIDVLWIIFKETLEREMLELPQKFVRLYGESLSNSVVLKPPFGSTWKIGLEKRDGKVRLQQGWPEFTKHYALGFGHLLFFRYKGNSQFQLSICDITTCEISSPSIPAHLDECDVNESKKEETEGDRDAVQVFDSSSSGEEDLPSSSPHHKRMRASASGQGIKTASGDKFATRRWRKPKVHTKTRSQTPTGEDKTLGSGFSNNDFSIHPLGQAEETRSQNPQFKFGKFKSGDHRVIGRLTPLRFRESKAYEAANKFFSKNPFCKTIVTNTYVARLPSAFARRLEQKAQTIRLEVGNSSWPVQFTNCNSGSFLSGGYSKFRTENSLHRGDVCIFELNKRKDQREVVYKVYIFRNNML</sequence>
<dbReference type="PANTHER" id="PTHR31920:SF129">
    <property type="entry name" value="B3 DOMAIN-CONTAINING TRANSCRIPTION FACTOR VRN1-LIKE"/>
    <property type="match status" value="1"/>
</dbReference>
<comment type="subcellular location">
    <subcellularLocation>
        <location evidence="1">Nucleus</location>
    </subcellularLocation>
</comment>
<keyword evidence="5" id="KW-0539">Nucleus</keyword>
<feature type="domain" description="TF-B3" evidence="7">
    <location>
        <begin position="281"/>
        <end position="377"/>
    </location>
</feature>
<keyword evidence="2" id="KW-0805">Transcription regulation</keyword>
<accession>A0AA88E814</accession>
<keyword evidence="3" id="KW-0238">DNA-binding</keyword>
<evidence type="ECO:0000313" key="12">
    <source>
        <dbReference type="Proteomes" id="UP001187192"/>
    </source>
</evidence>
<feature type="compositionally biased region" description="Basic and acidic residues" evidence="6">
    <location>
        <begin position="138"/>
        <end position="152"/>
    </location>
</feature>
<evidence type="ECO:0000256" key="3">
    <source>
        <dbReference type="ARBA" id="ARBA00023125"/>
    </source>
</evidence>
<proteinExistence type="predicted"/>
<dbReference type="EMBL" id="BTGU01000845">
    <property type="protein sequence ID" value="GMN69441.1"/>
    <property type="molecule type" value="Genomic_DNA"/>
</dbReference>
<dbReference type="SMART" id="SM01019">
    <property type="entry name" value="B3"/>
    <property type="match status" value="2"/>
</dbReference>
<evidence type="ECO:0000256" key="4">
    <source>
        <dbReference type="ARBA" id="ARBA00023163"/>
    </source>
</evidence>
<evidence type="ECO:0000313" key="11">
    <source>
        <dbReference type="EMBL" id="GMN69441.1"/>
    </source>
</evidence>
<dbReference type="Proteomes" id="UP001187192">
    <property type="component" value="Unassembled WGS sequence"/>
</dbReference>
<keyword evidence="4" id="KW-0804">Transcription</keyword>
<evidence type="ECO:0000313" key="9">
    <source>
        <dbReference type="EMBL" id="GMN69420.1"/>
    </source>
</evidence>
<reference evidence="10" key="1">
    <citation type="submission" date="2023-07" db="EMBL/GenBank/DDBJ databases">
        <title>draft genome sequence of fig (Ficus carica).</title>
        <authorList>
            <person name="Takahashi T."/>
            <person name="Nishimura K."/>
        </authorList>
    </citation>
    <scope>NUCLEOTIDE SEQUENCE</scope>
</reference>
<evidence type="ECO:0000256" key="2">
    <source>
        <dbReference type="ARBA" id="ARBA00023015"/>
    </source>
</evidence>
<dbReference type="GO" id="GO:0005634">
    <property type="term" value="C:nucleus"/>
    <property type="evidence" value="ECO:0007669"/>
    <property type="project" value="UniProtKB-SubCell"/>
</dbReference>
<name>A0AA88E814_FICCA</name>
<dbReference type="SUPFAM" id="SSF101936">
    <property type="entry name" value="DNA-binding pseudobarrel domain"/>
    <property type="match status" value="2"/>
</dbReference>
<dbReference type="InterPro" id="IPR015300">
    <property type="entry name" value="DNA-bd_pseudobarrel_sf"/>
</dbReference>
<feature type="domain" description="TF-B3" evidence="7">
    <location>
        <begin position="27"/>
        <end position="120"/>
    </location>
</feature>
<dbReference type="EMBL" id="BTGU01000842">
    <property type="protein sequence ID" value="GMN69420.1"/>
    <property type="molecule type" value="Genomic_DNA"/>
</dbReference>
<dbReference type="InterPro" id="IPR003340">
    <property type="entry name" value="B3_DNA-bd"/>
</dbReference>
<dbReference type="Pfam" id="PF02362">
    <property type="entry name" value="B3"/>
    <property type="match status" value="2"/>
</dbReference>
<evidence type="ECO:0000256" key="1">
    <source>
        <dbReference type="ARBA" id="ARBA00004123"/>
    </source>
</evidence>
<feature type="compositionally biased region" description="Basic residues" evidence="6">
    <location>
        <begin position="195"/>
        <end position="207"/>
    </location>
</feature>
<evidence type="ECO:0000313" key="10">
    <source>
        <dbReference type="EMBL" id="GMN69428.1"/>
    </source>
</evidence>
<evidence type="ECO:0000313" key="8">
    <source>
        <dbReference type="EMBL" id="GMN69407.1"/>
    </source>
</evidence>
<evidence type="ECO:0000256" key="6">
    <source>
        <dbReference type="SAM" id="MobiDB-lite"/>
    </source>
</evidence>
<dbReference type="PANTHER" id="PTHR31920">
    <property type="entry name" value="B3 DOMAIN-CONTAINING"/>
    <property type="match status" value="1"/>
</dbReference>
<dbReference type="InterPro" id="IPR050655">
    <property type="entry name" value="Plant_B3_domain"/>
</dbReference>
<keyword evidence="12" id="KW-1185">Reference proteome</keyword>
<gene>
    <name evidence="8" type="ORF">TIFTF001_038459</name>
    <name evidence="9" type="ORF">TIFTF001_038466</name>
    <name evidence="10" type="ORF">TIFTF001_038480</name>
    <name evidence="11" type="ORF">TIFTF001_038487</name>
</gene>
<comment type="caution">
    <text evidence="10">The sequence shown here is derived from an EMBL/GenBank/DDBJ whole genome shotgun (WGS) entry which is preliminary data.</text>
</comment>
<evidence type="ECO:0000259" key="7">
    <source>
        <dbReference type="PROSITE" id="PS50863"/>
    </source>
</evidence>
<organism evidence="10 12">
    <name type="scientific">Ficus carica</name>
    <name type="common">Common fig</name>
    <dbReference type="NCBI Taxonomy" id="3494"/>
    <lineage>
        <taxon>Eukaryota</taxon>
        <taxon>Viridiplantae</taxon>
        <taxon>Streptophyta</taxon>
        <taxon>Embryophyta</taxon>
        <taxon>Tracheophyta</taxon>
        <taxon>Spermatophyta</taxon>
        <taxon>Magnoliopsida</taxon>
        <taxon>eudicotyledons</taxon>
        <taxon>Gunneridae</taxon>
        <taxon>Pentapetalae</taxon>
        <taxon>rosids</taxon>
        <taxon>fabids</taxon>
        <taxon>Rosales</taxon>
        <taxon>Moraceae</taxon>
        <taxon>Ficeae</taxon>
        <taxon>Ficus</taxon>
    </lineage>
</organism>
<dbReference type="AlphaFoldDB" id="A0AA88E814"/>
<dbReference type="Gene3D" id="2.40.330.10">
    <property type="entry name" value="DNA-binding pseudobarrel domain"/>
    <property type="match status" value="2"/>
</dbReference>
<dbReference type="EMBL" id="BTGU01000841">
    <property type="protein sequence ID" value="GMN69407.1"/>
    <property type="molecule type" value="Genomic_DNA"/>
</dbReference>
<protein>
    <recommendedName>
        <fullName evidence="7">TF-B3 domain-containing protein</fullName>
    </recommendedName>
</protein>
<evidence type="ECO:0000256" key="5">
    <source>
        <dbReference type="ARBA" id="ARBA00023242"/>
    </source>
</evidence>
<feature type="region of interest" description="Disordered" evidence="6">
    <location>
        <begin position="138"/>
        <end position="231"/>
    </location>
</feature>
<dbReference type="EMBL" id="BTGU01000844">
    <property type="protein sequence ID" value="GMN69428.1"/>
    <property type="molecule type" value="Genomic_DNA"/>
</dbReference>
<dbReference type="GO" id="GO:0003677">
    <property type="term" value="F:DNA binding"/>
    <property type="evidence" value="ECO:0007669"/>
    <property type="project" value="UniProtKB-KW"/>
</dbReference>
<dbReference type="PROSITE" id="PS50863">
    <property type="entry name" value="B3"/>
    <property type="match status" value="2"/>
</dbReference>